<evidence type="ECO:0000313" key="17">
    <source>
        <dbReference type="Proteomes" id="UP000792457"/>
    </source>
</evidence>
<dbReference type="InterPro" id="IPR001330">
    <property type="entry name" value="Prenyltrans"/>
</dbReference>
<feature type="domain" description="Prenyltransferase alpha-alpha toroid" evidence="15">
    <location>
        <begin position="56"/>
        <end position="385"/>
    </location>
</feature>
<dbReference type="AlphaFoldDB" id="A0A8K0K9X0"/>
<comment type="subunit">
    <text evidence="14">Heterodimer of an alpha and a beta subunit.</text>
</comment>
<evidence type="ECO:0000256" key="9">
    <source>
        <dbReference type="ARBA" id="ARBA00022833"/>
    </source>
</evidence>
<evidence type="ECO:0000259" key="15">
    <source>
        <dbReference type="Pfam" id="PF00432"/>
    </source>
</evidence>
<reference evidence="16" key="2">
    <citation type="submission" date="2017-10" db="EMBL/GenBank/DDBJ databases">
        <title>Ladona fulva Genome sequencing and assembly.</title>
        <authorList>
            <person name="Murali S."/>
            <person name="Richards S."/>
            <person name="Bandaranaike D."/>
            <person name="Bellair M."/>
            <person name="Blankenburg K."/>
            <person name="Chao H."/>
            <person name="Dinh H."/>
            <person name="Doddapaneni H."/>
            <person name="Dugan-Rocha S."/>
            <person name="Elkadiri S."/>
            <person name="Gnanaolivu R."/>
            <person name="Hernandez B."/>
            <person name="Skinner E."/>
            <person name="Javaid M."/>
            <person name="Lee S."/>
            <person name="Li M."/>
            <person name="Ming W."/>
            <person name="Munidasa M."/>
            <person name="Muniz J."/>
            <person name="Nguyen L."/>
            <person name="Hughes D."/>
            <person name="Osuji N."/>
            <person name="Pu L.-L."/>
            <person name="Puazo M."/>
            <person name="Qu C."/>
            <person name="Quiroz J."/>
            <person name="Raj R."/>
            <person name="Weissenberger G."/>
            <person name="Xin Y."/>
            <person name="Zou X."/>
            <person name="Han Y."/>
            <person name="Worley K."/>
            <person name="Muzny D."/>
            <person name="Gibbs R."/>
        </authorList>
    </citation>
    <scope>NUCLEOTIDE SEQUENCE</scope>
    <source>
        <strain evidence="16">Sampled in the wild</strain>
    </source>
</reference>
<name>A0A8K0K9X0_LADFU</name>
<dbReference type="GO" id="GO:0097354">
    <property type="term" value="P:prenylation"/>
    <property type="evidence" value="ECO:0007669"/>
    <property type="project" value="UniProtKB-UniRule"/>
</dbReference>
<organism evidence="16 17">
    <name type="scientific">Ladona fulva</name>
    <name type="common">Scarce chaser dragonfly</name>
    <name type="synonym">Libellula fulva</name>
    <dbReference type="NCBI Taxonomy" id="123851"/>
    <lineage>
        <taxon>Eukaryota</taxon>
        <taxon>Metazoa</taxon>
        <taxon>Ecdysozoa</taxon>
        <taxon>Arthropoda</taxon>
        <taxon>Hexapoda</taxon>
        <taxon>Insecta</taxon>
        <taxon>Pterygota</taxon>
        <taxon>Palaeoptera</taxon>
        <taxon>Odonata</taxon>
        <taxon>Epiprocta</taxon>
        <taxon>Anisoptera</taxon>
        <taxon>Libelluloidea</taxon>
        <taxon>Libellulidae</taxon>
        <taxon>Ladona</taxon>
    </lineage>
</organism>
<dbReference type="Gene3D" id="1.50.10.20">
    <property type="match status" value="1"/>
</dbReference>
<proteinExistence type="inferred from homology"/>
<dbReference type="Proteomes" id="UP000792457">
    <property type="component" value="Unassembled WGS sequence"/>
</dbReference>
<keyword evidence="4" id="KW-0597">Phosphoprotein</keyword>
<keyword evidence="9 14" id="KW-0862">Zinc</keyword>
<keyword evidence="17" id="KW-1185">Reference proteome</keyword>
<dbReference type="EC" id="2.5.1.58" evidence="2 14"/>
<keyword evidence="10" id="KW-0443">Lipid metabolism</keyword>
<dbReference type="EMBL" id="KZ308378">
    <property type="protein sequence ID" value="KAG8228583.1"/>
    <property type="molecule type" value="Genomic_DNA"/>
</dbReference>
<dbReference type="PANTHER" id="PTHR11774:SF6">
    <property type="entry name" value="PROTEIN FARNESYLTRANSFERASE SUBUNIT BETA"/>
    <property type="match status" value="1"/>
</dbReference>
<evidence type="ECO:0000256" key="6">
    <source>
        <dbReference type="ARBA" id="ARBA00022679"/>
    </source>
</evidence>
<evidence type="ECO:0000256" key="12">
    <source>
        <dbReference type="ARBA" id="ARBA00055850"/>
    </source>
</evidence>
<dbReference type="InterPro" id="IPR008930">
    <property type="entry name" value="Terpenoid_cyclase/PrenylTrfase"/>
</dbReference>
<dbReference type="InterPro" id="IPR045089">
    <property type="entry name" value="PGGT1B-like"/>
</dbReference>
<reference evidence="16" key="1">
    <citation type="submission" date="2013-04" db="EMBL/GenBank/DDBJ databases">
        <authorList>
            <person name="Qu J."/>
            <person name="Murali S.C."/>
            <person name="Bandaranaike D."/>
            <person name="Bellair M."/>
            <person name="Blankenburg K."/>
            <person name="Chao H."/>
            <person name="Dinh H."/>
            <person name="Doddapaneni H."/>
            <person name="Downs B."/>
            <person name="Dugan-Rocha S."/>
            <person name="Elkadiri S."/>
            <person name="Gnanaolivu R.D."/>
            <person name="Hernandez B."/>
            <person name="Javaid M."/>
            <person name="Jayaseelan J.C."/>
            <person name="Lee S."/>
            <person name="Li M."/>
            <person name="Ming W."/>
            <person name="Munidasa M."/>
            <person name="Muniz J."/>
            <person name="Nguyen L."/>
            <person name="Ongeri F."/>
            <person name="Osuji N."/>
            <person name="Pu L.-L."/>
            <person name="Puazo M."/>
            <person name="Qu C."/>
            <person name="Quiroz J."/>
            <person name="Raj R."/>
            <person name="Weissenberger G."/>
            <person name="Xin Y."/>
            <person name="Zou X."/>
            <person name="Han Y."/>
            <person name="Richards S."/>
            <person name="Worley K."/>
            <person name="Muzny D."/>
            <person name="Gibbs R."/>
        </authorList>
    </citation>
    <scope>NUCLEOTIDE SEQUENCE</scope>
    <source>
        <strain evidence="16">Sampled in the wild</strain>
    </source>
</reference>
<evidence type="ECO:0000256" key="2">
    <source>
        <dbReference type="ARBA" id="ARBA00012702"/>
    </source>
</evidence>
<dbReference type="GO" id="GO:0008270">
    <property type="term" value="F:zinc ion binding"/>
    <property type="evidence" value="ECO:0007669"/>
    <property type="project" value="UniProtKB-UniRule"/>
</dbReference>
<protein>
    <recommendedName>
        <fullName evidence="3 14">Protein farnesyltransferase subunit beta</fullName>
        <shortName evidence="14">FTase-beta</shortName>
        <ecNumber evidence="2 14">2.5.1.58</ecNumber>
    </recommendedName>
</protein>
<comment type="subunit">
    <text evidence="13">Heterodimer of FNTA and FNTB.</text>
</comment>
<comment type="cofactor">
    <cofactor evidence="14">
        <name>Zn(2+)</name>
        <dbReference type="ChEBI" id="CHEBI:29105"/>
    </cofactor>
    <text evidence="14">Binds 1 zinc ion per subunit.</text>
</comment>
<comment type="function">
    <text evidence="12">Essential subunit of the farnesyltransferase complex. Catalyzes the transfer of a farnesyl moiety from farnesyl diphosphate to a cysteine at the fourth position from the C-terminus of several proteins having the C-terminal sequence Cys-aliphatic-aliphatic-X.</text>
</comment>
<dbReference type="InterPro" id="IPR026872">
    <property type="entry name" value="FTB"/>
</dbReference>
<evidence type="ECO:0000256" key="3">
    <source>
        <dbReference type="ARBA" id="ARBA00015798"/>
    </source>
</evidence>
<dbReference type="PANTHER" id="PTHR11774">
    <property type="entry name" value="GERANYLGERANYL TRANSFERASE TYPE BETA SUBUNIT"/>
    <property type="match status" value="1"/>
</dbReference>
<dbReference type="OrthoDB" id="10261146at2759"/>
<keyword evidence="8" id="KW-0677">Repeat</keyword>
<evidence type="ECO:0000256" key="7">
    <source>
        <dbReference type="ARBA" id="ARBA00022723"/>
    </source>
</evidence>
<evidence type="ECO:0000256" key="13">
    <source>
        <dbReference type="ARBA" id="ARBA00064192"/>
    </source>
</evidence>
<evidence type="ECO:0000256" key="4">
    <source>
        <dbReference type="ARBA" id="ARBA00022553"/>
    </source>
</evidence>
<sequence length="419" mass="46755">MAANVRSYEDLERERFKEQGCFTPTSVDQINVEESVNELFETFFKVVKIDPEAPALLRDNHVSFLKKCLTHLSNAYECLDSSRPWLCYWILHSLELLEEELQPQELSKITQFLAKCQSPDGGFGGGPGQYSHLAPTYAAVNALCIIGTEEAYKVIDREKLRDFLWSVRSPDGAFHMHVGGEVDIRGVYCALDVARLTNIYSDDLFDLSAEWIIGCQTYEGGFSGAPGMEAHGGYAFCGLAALSLLGRETLCDIKAFLRWCVNRQMRFEGGFQGRTNKLVDGCYSFWQGGAFPLIHRILSQNDEVVAGLDRWLFHQEALQEYLLVCCQSSTGGLLDKPHKPRDVYHTCYGLSGLSVAQHYTSHGEKSYIVGNPSNELAALHPVYNIGFQAVMNAQGYFQSLGPLPPRISKEESTSAENPS</sequence>
<evidence type="ECO:0000256" key="8">
    <source>
        <dbReference type="ARBA" id="ARBA00022737"/>
    </source>
</evidence>
<evidence type="ECO:0000256" key="11">
    <source>
        <dbReference type="ARBA" id="ARBA00050225"/>
    </source>
</evidence>
<keyword evidence="7 14" id="KW-0479">Metal-binding</keyword>
<keyword evidence="5 14" id="KW-0637">Prenyltransferase</keyword>
<comment type="function">
    <text evidence="14">Catalyzes the transfer of a farnesyl moiety from farnesyl diphosphate to a cysteine at the fourth position from the C-terminus of several proteins. The beta subunit is responsible for peptide-binding.</text>
</comment>
<dbReference type="GO" id="GO:0006629">
    <property type="term" value="P:lipid metabolic process"/>
    <property type="evidence" value="ECO:0007669"/>
    <property type="project" value="UniProtKB-KW"/>
</dbReference>
<comment type="similarity">
    <text evidence="1 14">Belongs to the protein prenyltransferase subunit beta family.</text>
</comment>
<gene>
    <name evidence="16" type="ORF">J437_LFUL009288</name>
</gene>
<dbReference type="GO" id="GO:0004660">
    <property type="term" value="F:protein farnesyltransferase activity"/>
    <property type="evidence" value="ECO:0007669"/>
    <property type="project" value="UniProtKB-UniRule"/>
</dbReference>
<dbReference type="Pfam" id="PF00432">
    <property type="entry name" value="Prenyltrans"/>
    <property type="match status" value="1"/>
</dbReference>
<evidence type="ECO:0000256" key="14">
    <source>
        <dbReference type="RuleBase" id="RU365056"/>
    </source>
</evidence>
<evidence type="ECO:0000313" key="16">
    <source>
        <dbReference type="EMBL" id="KAG8228583.1"/>
    </source>
</evidence>
<dbReference type="CDD" id="cd02893">
    <property type="entry name" value="FTase"/>
    <property type="match status" value="1"/>
</dbReference>
<comment type="caution">
    <text evidence="16">The sequence shown here is derived from an EMBL/GenBank/DDBJ whole genome shotgun (WGS) entry which is preliminary data.</text>
</comment>
<evidence type="ECO:0000256" key="1">
    <source>
        <dbReference type="ARBA" id="ARBA00010497"/>
    </source>
</evidence>
<evidence type="ECO:0000256" key="10">
    <source>
        <dbReference type="ARBA" id="ARBA00023098"/>
    </source>
</evidence>
<keyword evidence="6 14" id="KW-0808">Transferase</keyword>
<dbReference type="FunFam" id="1.50.10.20:FF:000007">
    <property type="entry name" value="Protein farnesyltransferase subunit beta"/>
    <property type="match status" value="1"/>
</dbReference>
<evidence type="ECO:0000256" key="5">
    <source>
        <dbReference type="ARBA" id="ARBA00022602"/>
    </source>
</evidence>
<dbReference type="SUPFAM" id="SSF48239">
    <property type="entry name" value="Terpenoid cyclases/Protein prenyltransferases"/>
    <property type="match status" value="1"/>
</dbReference>
<dbReference type="GO" id="GO:0005965">
    <property type="term" value="C:protein farnesyltransferase complex"/>
    <property type="evidence" value="ECO:0007669"/>
    <property type="project" value="UniProtKB-UniRule"/>
</dbReference>
<accession>A0A8K0K9X0</accession>
<comment type="catalytic activity">
    <reaction evidence="11">
        <text>L-cysteinyl-[protein] + (2E,6E)-farnesyl diphosphate = S-(2E,6E)-farnesyl-L-cysteinyl-[protein] + diphosphate</text>
        <dbReference type="Rhea" id="RHEA:13345"/>
        <dbReference type="Rhea" id="RHEA-COMP:10131"/>
        <dbReference type="Rhea" id="RHEA-COMP:11535"/>
        <dbReference type="ChEBI" id="CHEBI:29950"/>
        <dbReference type="ChEBI" id="CHEBI:33019"/>
        <dbReference type="ChEBI" id="CHEBI:86019"/>
        <dbReference type="ChEBI" id="CHEBI:175763"/>
        <dbReference type="EC" id="2.5.1.58"/>
    </reaction>
</comment>